<dbReference type="GO" id="GO:0005737">
    <property type="term" value="C:cytoplasm"/>
    <property type="evidence" value="ECO:0007669"/>
    <property type="project" value="TreeGrafter"/>
</dbReference>
<dbReference type="Proteomes" id="UP000697330">
    <property type="component" value="Unassembled WGS sequence"/>
</dbReference>
<keyword evidence="2" id="KW-0378">Hydrolase</keyword>
<evidence type="ECO:0000313" key="5">
    <source>
        <dbReference type="Proteomes" id="UP000697330"/>
    </source>
</evidence>
<dbReference type="PANTHER" id="PTHR45953">
    <property type="entry name" value="IDURONATE 2-SULFATASE"/>
    <property type="match status" value="1"/>
</dbReference>
<evidence type="ECO:0000313" key="4">
    <source>
        <dbReference type="EMBL" id="HJF46032.1"/>
    </source>
</evidence>
<proteinExistence type="predicted"/>
<dbReference type="GO" id="GO:0008484">
    <property type="term" value="F:sulfuric ester hydrolase activity"/>
    <property type="evidence" value="ECO:0007669"/>
    <property type="project" value="TreeGrafter"/>
</dbReference>
<keyword evidence="1" id="KW-0479">Metal-binding</keyword>
<sequence>MKAIMVMYDTLARNFLEPYGCDWVQTPNFTRLARHAITFDSSYVGSLPCMPARRELHTGRYNFLHRSWGPLEPFDDSMPQILRENDIYSHLVSDHQHYWEDGGATYHTRYESWECVRGQEGDPWKALLGVRAEDTAFADKQPQVPLKRRMTRHDAMNRSYIADHEDRMPQAMTFSGGIEFINANHDKDNWFVQIETFDPHEPFFTQKAYKDLYPHEYDGPLADWPPYDVVTEDGKTANHVRCEYAALVSMCDAYLGRILDKMDEYDLWDDTLLIVNTDHGFLLGEHGWWGKGIMPLYEEISHTPLFIWDPRSGIAGQRRKALVQTIDLPATILDFFGLPLPESMEGHPLTPVIERDEPVREYGLFGMHGNYTCITDGRYVYLRAPVHMDNGPTFEYTLMPAHMRSLFSARELSRATLRAPFSFTKGCPVMMIPANPPHFNASIYGSKLFDVLNDPDQEHELDDVTLEVRMSSAMVRLMNANDAPAEQYERLGLPADPSHVTAQVILDARAALEEERDPRFMEGWEWEQGAKNVMHALMGMVDDSRRDDVRAGFEEKMHEAGTKAVRAEDVRSYMREILTPEQWRMAGYFTRILARQR</sequence>
<reference evidence="4" key="2">
    <citation type="submission" date="2021-09" db="EMBL/GenBank/DDBJ databases">
        <authorList>
            <person name="Gilroy R."/>
        </authorList>
    </citation>
    <scope>NUCLEOTIDE SEQUENCE</scope>
    <source>
        <strain evidence="4">CHK124-7917</strain>
    </source>
</reference>
<gene>
    <name evidence="4" type="ORF">K8U72_09660</name>
</gene>
<protein>
    <submittedName>
        <fullName evidence="4">Sulfatase</fullName>
    </submittedName>
</protein>
<dbReference type="SUPFAM" id="SSF53649">
    <property type="entry name" value="Alkaline phosphatase-like"/>
    <property type="match status" value="1"/>
</dbReference>
<feature type="domain" description="Sulfatase N-terminal" evidence="3">
    <location>
        <begin position="4"/>
        <end position="337"/>
    </location>
</feature>
<dbReference type="Gene3D" id="3.40.720.10">
    <property type="entry name" value="Alkaline Phosphatase, subunit A"/>
    <property type="match status" value="1"/>
</dbReference>
<dbReference type="EMBL" id="DYWQ01000152">
    <property type="protein sequence ID" value="HJF46032.1"/>
    <property type="molecule type" value="Genomic_DNA"/>
</dbReference>
<evidence type="ECO:0000256" key="1">
    <source>
        <dbReference type="ARBA" id="ARBA00022723"/>
    </source>
</evidence>
<dbReference type="PANTHER" id="PTHR45953:SF1">
    <property type="entry name" value="IDURONATE 2-SULFATASE"/>
    <property type="match status" value="1"/>
</dbReference>
<comment type="caution">
    <text evidence="4">The sequence shown here is derived from an EMBL/GenBank/DDBJ whole genome shotgun (WGS) entry which is preliminary data.</text>
</comment>
<reference evidence="4" key="1">
    <citation type="journal article" date="2021" name="PeerJ">
        <title>Extensive microbial diversity within the chicken gut microbiome revealed by metagenomics and culture.</title>
        <authorList>
            <person name="Gilroy R."/>
            <person name="Ravi A."/>
            <person name="Getino M."/>
            <person name="Pursley I."/>
            <person name="Horton D.L."/>
            <person name="Alikhan N.F."/>
            <person name="Baker D."/>
            <person name="Gharbi K."/>
            <person name="Hall N."/>
            <person name="Watson M."/>
            <person name="Adriaenssens E.M."/>
            <person name="Foster-Nyarko E."/>
            <person name="Jarju S."/>
            <person name="Secka A."/>
            <person name="Antonio M."/>
            <person name="Oren A."/>
            <person name="Chaudhuri R.R."/>
            <person name="La Ragione R."/>
            <person name="Hildebrand F."/>
            <person name="Pallen M.J."/>
        </authorList>
    </citation>
    <scope>NUCLEOTIDE SEQUENCE</scope>
    <source>
        <strain evidence="4">CHK124-7917</strain>
    </source>
</reference>
<dbReference type="InterPro" id="IPR017850">
    <property type="entry name" value="Alkaline_phosphatase_core_sf"/>
</dbReference>
<dbReference type="Pfam" id="PF00884">
    <property type="entry name" value="Sulfatase"/>
    <property type="match status" value="1"/>
</dbReference>
<dbReference type="CDD" id="cd16148">
    <property type="entry name" value="sulfatase_like"/>
    <property type="match status" value="1"/>
</dbReference>
<dbReference type="InterPro" id="IPR000917">
    <property type="entry name" value="Sulfatase_N"/>
</dbReference>
<evidence type="ECO:0000256" key="2">
    <source>
        <dbReference type="ARBA" id="ARBA00022801"/>
    </source>
</evidence>
<organism evidence="4 5">
    <name type="scientific">Thermophilibacter provencensis</name>
    <dbReference type="NCBI Taxonomy" id="1852386"/>
    <lineage>
        <taxon>Bacteria</taxon>
        <taxon>Bacillati</taxon>
        <taxon>Actinomycetota</taxon>
        <taxon>Coriobacteriia</taxon>
        <taxon>Coriobacteriales</taxon>
        <taxon>Atopobiaceae</taxon>
        <taxon>Thermophilibacter</taxon>
    </lineage>
</organism>
<name>A0A921GGR0_9ACTN</name>
<accession>A0A921GGR0</accession>
<dbReference type="AlphaFoldDB" id="A0A921GGR0"/>
<dbReference type="GO" id="GO:0046872">
    <property type="term" value="F:metal ion binding"/>
    <property type="evidence" value="ECO:0007669"/>
    <property type="project" value="UniProtKB-KW"/>
</dbReference>
<evidence type="ECO:0000259" key="3">
    <source>
        <dbReference type="Pfam" id="PF00884"/>
    </source>
</evidence>
<dbReference type="RefSeq" id="WP_274959627.1">
    <property type="nucleotide sequence ID" value="NZ_DYWQ01000152.1"/>
</dbReference>